<reference evidence="3 4" key="1">
    <citation type="journal article" date="2012" name="Nat. Biotechnol.">
        <title>Draft genome sequence of pigeonpea (Cajanus cajan), an orphan legume crop of resource-poor farmers.</title>
        <authorList>
            <person name="Varshney R.K."/>
            <person name="Chen W."/>
            <person name="Li Y."/>
            <person name="Bharti A.K."/>
            <person name="Saxena R.K."/>
            <person name="Schlueter J.A."/>
            <person name="Donoghue M.T."/>
            <person name="Azam S."/>
            <person name="Fan G."/>
            <person name="Whaley A.M."/>
            <person name="Farmer A.D."/>
            <person name="Sheridan J."/>
            <person name="Iwata A."/>
            <person name="Tuteja R."/>
            <person name="Penmetsa R.V."/>
            <person name="Wu W."/>
            <person name="Upadhyaya H.D."/>
            <person name="Yang S.P."/>
            <person name="Shah T."/>
            <person name="Saxena K.B."/>
            <person name="Michael T."/>
            <person name="McCombie W.R."/>
            <person name="Yang B."/>
            <person name="Zhang G."/>
            <person name="Yang H."/>
            <person name="Wang J."/>
            <person name="Spillane C."/>
            <person name="Cook D.R."/>
            <person name="May G.D."/>
            <person name="Xu X."/>
            <person name="Jackson S.A."/>
        </authorList>
    </citation>
    <scope>NUCLEOTIDE SEQUENCE [LARGE SCALE GENOMIC DNA]</scope>
    <source>
        <strain evidence="4">cv. Asha</strain>
    </source>
</reference>
<gene>
    <name evidence="2" type="ORF">KK1_030094</name>
    <name evidence="3" type="ORF">KK1_030111</name>
</gene>
<evidence type="ECO:0000313" key="3">
    <source>
        <dbReference type="EMBL" id="KYP48227.1"/>
    </source>
</evidence>
<keyword evidence="4" id="KW-1185">Reference proteome</keyword>
<protein>
    <submittedName>
        <fullName evidence="3">Uncharacterized protein</fullName>
    </submittedName>
</protein>
<evidence type="ECO:0000313" key="2">
    <source>
        <dbReference type="EMBL" id="KYP48210.1"/>
    </source>
</evidence>
<name>A0A151S0G3_CAJCA</name>
<feature type="region of interest" description="Disordered" evidence="1">
    <location>
        <begin position="1"/>
        <end position="28"/>
    </location>
</feature>
<sequence>MPKRGGSNFTRGRGFGRGQNRGRGHFARLGYNNGGRGLKIQCQLCDKNGHSAFHC</sequence>
<feature type="compositionally biased region" description="Low complexity" evidence="1">
    <location>
        <begin position="1"/>
        <end position="12"/>
    </location>
</feature>
<dbReference type="EMBL" id="KQ483505">
    <property type="protein sequence ID" value="KYP48210.1"/>
    <property type="molecule type" value="Genomic_DNA"/>
</dbReference>
<accession>A0A151S0G3</accession>
<organism evidence="3 4">
    <name type="scientific">Cajanus cajan</name>
    <name type="common">Pigeon pea</name>
    <name type="synonym">Cajanus indicus</name>
    <dbReference type="NCBI Taxonomy" id="3821"/>
    <lineage>
        <taxon>Eukaryota</taxon>
        <taxon>Viridiplantae</taxon>
        <taxon>Streptophyta</taxon>
        <taxon>Embryophyta</taxon>
        <taxon>Tracheophyta</taxon>
        <taxon>Spermatophyta</taxon>
        <taxon>Magnoliopsida</taxon>
        <taxon>eudicotyledons</taxon>
        <taxon>Gunneridae</taxon>
        <taxon>Pentapetalae</taxon>
        <taxon>rosids</taxon>
        <taxon>fabids</taxon>
        <taxon>Fabales</taxon>
        <taxon>Fabaceae</taxon>
        <taxon>Papilionoideae</taxon>
        <taxon>50 kb inversion clade</taxon>
        <taxon>NPAAA clade</taxon>
        <taxon>indigoferoid/millettioid clade</taxon>
        <taxon>Phaseoleae</taxon>
        <taxon>Cajanus</taxon>
    </lineage>
</organism>
<dbReference type="EMBL" id="KQ483505">
    <property type="protein sequence ID" value="KYP48227.1"/>
    <property type="molecule type" value="Genomic_DNA"/>
</dbReference>
<proteinExistence type="predicted"/>
<dbReference type="AlphaFoldDB" id="A0A151S0G3"/>
<dbReference type="Gramene" id="C.cajan_28709.t">
    <property type="protein sequence ID" value="C.cajan_28709.t.cds1"/>
    <property type="gene ID" value="C.cajan_28709"/>
</dbReference>
<evidence type="ECO:0000256" key="1">
    <source>
        <dbReference type="SAM" id="MobiDB-lite"/>
    </source>
</evidence>
<dbReference type="Proteomes" id="UP000075243">
    <property type="component" value="Unassembled WGS sequence"/>
</dbReference>
<dbReference type="Gramene" id="C.cajan_28692.t">
    <property type="protein sequence ID" value="C.cajan_28692.t.cds1"/>
    <property type="gene ID" value="C.cajan_28692"/>
</dbReference>
<evidence type="ECO:0000313" key="4">
    <source>
        <dbReference type="Proteomes" id="UP000075243"/>
    </source>
</evidence>